<gene>
    <name evidence="2" type="ORF">HPLM_LOCUS9035</name>
</gene>
<protein>
    <submittedName>
        <fullName evidence="4">40S ribosomal protein S15</fullName>
    </submittedName>
</protein>
<evidence type="ECO:0000313" key="3">
    <source>
        <dbReference type="Proteomes" id="UP000268014"/>
    </source>
</evidence>
<accession>A0A0N4WEH6</accession>
<name>A0A0N4WEH6_HAEPC</name>
<keyword evidence="3" id="KW-1185">Reference proteome</keyword>
<feature type="region of interest" description="Disordered" evidence="1">
    <location>
        <begin position="42"/>
        <end position="77"/>
    </location>
</feature>
<dbReference type="Gene3D" id="1.10.340.70">
    <property type="match status" value="1"/>
</dbReference>
<dbReference type="EMBL" id="UZAF01016983">
    <property type="protein sequence ID" value="VDO36434.1"/>
    <property type="molecule type" value="Genomic_DNA"/>
</dbReference>
<reference evidence="4" key="1">
    <citation type="submission" date="2017-02" db="UniProtKB">
        <authorList>
            <consortium name="WormBaseParasite"/>
        </authorList>
    </citation>
    <scope>IDENTIFICATION</scope>
</reference>
<sequence>MTGGRVVIPKELRTNILEELHVGHLGIKQLLGNVRQDQVNRLRRFGRKRKERKETERTKDHREGKRKSVNQIRMKVL</sequence>
<reference evidence="2 3" key="2">
    <citation type="submission" date="2018-11" db="EMBL/GenBank/DDBJ databases">
        <authorList>
            <consortium name="Pathogen Informatics"/>
        </authorList>
    </citation>
    <scope>NUCLEOTIDE SEQUENCE [LARGE SCALE GENOMIC DNA]</scope>
    <source>
        <strain evidence="2 3">MHpl1</strain>
    </source>
</reference>
<evidence type="ECO:0000256" key="1">
    <source>
        <dbReference type="SAM" id="MobiDB-lite"/>
    </source>
</evidence>
<evidence type="ECO:0000313" key="4">
    <source>
        <dbReference type="WBParaSite" id="HPLM_0000904301-mRNA-1"/>
    </source>
</evidence>
<dbReference type="OrthoDB" id="10058156at2759"/>
<dbReference type="AlphaFoldDB" id="A0A0N4WEH6"/>
<feature type="compositionally biased region" description="Basic residues" evidence="1">
    <location>
        <begin position="42"/>
        <end position="51"/>
    </location>
</feature>
<organism evidence="4">
    <name type="scientific">Haemonchus placei</name>
    <name type="common">Barber's pole worm</name>
    <dbReference type="NCBI Taxonomy" id="6290"/>
    <lineage>
        <taxon>Eukaryota</taxon>
        <taxon>Metazoa</taxon>
        <taxon>Ecdysozoa</taxon>
        <taxon>Nematoda</taxon>
        <taxon>Chromadorea</taxon>
        <taxon>Rhabditida</taxon>
        <taxon>Rhabditina</taxon>
        <taxon>Rhabditomorpha</taxon>
        <taxon>Strongyloidea</taxon>
        <taxon>Trichostrongylidae</taxon>
        <taxon>Haemonchus</taxon>
    </lineage>
</organism>
<feature type="compositionally biased region" description="Basic and acidic residues" evidence="1">
    <location>
        <begin position="52"/>
        <end position="63"/>
    </location>
</feature>
<proteinExistence type="predicted"/>
<evidence type="ECO:0000313" key="2">
    <source>
        <dbReference type="EMBL" id="VDO36434.1"/>
    </source>
</evidence>
<dbReference type="WBParaSite" id="HPLM_0000904301-mRNA-1">
    <property type="protein sequence ID" value="HPLM_0000904301-mRNA-1"/>
    <property type="gene ID" value="HPLM_0000904301"/>
</dbReference>
<dbReference type="Proteomes" id="UP000268014">
    <property type="component" value="Unassembled WGS sequence"/>
</dbReference>